<evidence type="ECO:0000256" key="4">
    <source>
        <dbReference type="ARBA" id="ARBA00022475"/>
    </source>
</evidence>
<dbReference type="CDD" id="cd05387">
    <property type="entry name" value="BY-kinase"/>
    <property type="match status" value="1"/>
</dbReference>
<comment type="similarity">
    <text evidence="3">Belongs to the etk/wzc family.</text>
</comment>
<reference evidence="18 19" key="1">
    <citation type="submission" date="2024-09" db="EMBL/GenBank/DDBJ databases">
        <authorList>
            <person name="Sun Q."/>
            <person name="Mori K."/>
        </authorList>
    </citation>
    <scope>NUCLEOTIDE SEQUENCE [LARGE SCALE GENOMIC DNA]</scope>
    <source>
        <strain evidence="18 19">JCM 12763</strain>
    </source>
</reference>
<evidence type="ECO:0000313" key="18">
    <source>
        <dbReference type="EMBL" id="MFB9731733.1"/>
    </source>
</evidence>
<dbReference type="NCBIfam" id="TIGR01007">
    <property type="entry name" value="eps_fam"/>
    <property type="match status" value="1"/>
</dbReference>
<evidence type="ECO:0000256" key="6">
    <source>
        <dbReference type="ARBA" id="ARBA00022679"/>
    </source>
</evidence>
<protein>
    <submittedName>
        <fullName evidence="18">Polysaccharide biosynthesis tyrosine autokinase</fullName>
        <ecNumber evidence="18">2.7.10.2</ecNumber>
    </submittedName>
</protein>
<evidence type="ECO:0000256" key="3">
    <source>
        <dbReference type="ARBA" id="ARBA00008883"/>
    </source>
</evidence>
<evidence type="ECO:0000256" key="15">
    <source>
        <dbReference type="SAM" id="MobiDB-lite"/>
    </source>
</evidence>
<evidence type="ECO:0000259" key="16">
    <source>
        <dbReference type="Pfam" id="PF02706"/>
    </source>
</evidence>
<dbReference type="InterPro" id="IPR025669">
    <property type="entry name" value="AAA_dom"/>
</dbReference>
<feature type="region of interest" description="Disordered" evidence="15">
    <location>
        <begin position="438"/>
        <end position="490"/>
    </location>
</feature>
<feature type="domain" description="Polysaccharide chain length determinant N-terminal" evidence="16">
    <location>
        <begin position="3"/>
        <end position="85"/>
    </location>
</feature>
<organism evidence="18 19">
    <name type="scientific">Ornithinimicrobium kibberense</name>
    <dbReference type="NCBI Taxonomy" id="282060"/>
    <lineage>
        <taxon>Bacteria</taxon>
        <taxon>Bacillati</taxon>
        <taxon>Actinomycetota</taxon>
        <taxon>Actinomycetes</taxon>
        <taxon>Micrococcales</taxon>
        <taxon>Ornithinimicrobiaceae</taxon>
        <taxon>Ornithinimicrobium</taxon>
    </lineage>
</organism>
<dbReference type="EC" id="2.7.10.2" evidence="18"/>
<keyword evidence="9" id="KW-0418">Kinase</keyword>
<dbReference type="SUPFAM" id="SSF52540">
    <property type="entry name" value="P-loop containing nucleoside triphosphate hydrolases"/>
    <property type="match status" value="1"/>
</dbReference>
<dbReference type="InterPro" id="IPR027417">
    <property type="entry name" value="P-loop_NTPase"/>
</dbReference>
<evidence type="ECO:0000313" key="19">
    <source>
        <dbReference type="Proteomes" id="UP001589613"/>
    </source>
</evidence>
<dbReference type="RefSeq" id="WP_141337661.1">
    <property type="nucleotide sequence ID" value="NZ_JBHMAX010000013.1"/>
</dbReference>
<evidence type="ECO:0000256" key="12">
    <source>
        <dbReference type="ARBA" id="ARBA00023136"/>
    </source>
</evidence>
<dbReference type="InterPro" id="IPR003856">
    <property type="entry name" value="LPS_length_determ_N"/>
</dbReference>
<evidence type="ECO:0000256" key="1">
    <source>
        <dbReference type="ARBA" id="ARBA00004429"/>
    </source>
</evidence>
<dbReference type="GO" id="GO:0004715">
    <property type="term" value="F:non-membrane spanning protein tyrosine kinase activity"/>
    <property type="evidence" value="ECO:0007669"/>
    <property type="project" value="UniProtKB-EC"/>
</dbReference>
<evidence type="ECO:0000259" key="17">
    <source>
        <dbReference type="Pfam" id="PF13614"/>
    </source>
</evidence>
<keyword evidence="7" id="KW-0812">Transmembrane</keyword>
<dbReference type="Pfam" id="PF02706">
    <property type="entry name" value="Wzz"/>
    <property type="match status" value="1"/>
</dbReference>
<accession>A0ABV5V1P3</accession>
<dbReference type="EMBL" id="JBHMAX010000013">
    <property type="protein sequence ID" value="MFB9731733.1"/>
    <property type="molecule type" value="Genomic_DNA"/>
</dbReference>
<evidence type="ECO:0000256" key="7">
    <source>
        <dbReference type="ARBA" id="ARBA00022692"/>
    </source>
</evidence>
<evidence type="ECO:0000256" key="10">
    <source>
        <dbReference type="ARBA" id="ARBA00022840"/>
    </source>
</evidence>
<evidence type="ECO:0000256" key="5">
    <source>
        <dbReference type="ARBA" id="ARBA00022519"/>
    </source>
</evidence>
<dbReference type="PANTHER" id="PTHR32309">
    <property type="entry name" value="TYROSINE-PROTEIN KINASE"/>
    <property type="match status" value="1"/>
</dbReference>
<evidence type="ECO:0000256" key="14">
    <source>
        <dbReference type="ARBA" id="ARBA00053015"/>
    </source>
</evidence>
<sequence length="508" mass="55219">MTVRDFLTTLRQRWRLVLATMLVVVAATALATLQTRPIYESSTRVYLLANNQSDSANVYNMPAAELATVIQVATSPIVLDPVREQLGVAPGTMLNVSAERSGDTPLLDVRVRAHDAQVAADAATAVPQQLAAVARNFSPMLATSGQSVSAETIVPASVPNRPIEPDPVRNLALGALAGLLLGVAFAVARQALDQRVREVRDIDALSDRPVLSSVPYRKDDDPHALYLDIDPFGPQAEAVRRLRTNMMFVDVTTGKHSFVVSSTLPGEGKTTTAINLALAMSDAGTKVLLMDADLRHPSVATNMGLEGAVGLTTVLLGDAELEDVVQRWGGTNLHVLASGETPPNPSELLGSTKMQDLFDRLSEDYDFILVDTPPVLPVTDAMVIEKLTGGMLLIVASGETRKRHLSEALRTLETTETHIAGFVLTKSPPQPSAYYNYYNGDDAPTRPEGARKRRRRPSRRDRRMQASRPHAEAAARARADRARLTESSEGLEFRARSRRRIDERADQS</sequence>
<evidence type="ECO:0000256" key="13">
    <source>
        <dbReference type="ARBA" id="ARBA00023137"/>
    </source>
</evidence>
<dbReference type="Pfam" id="PF13614">
    <property type="entry name" value="AAA_31"/>
    <property type="match status" value="1"/>
</dbReference>
<dbReference type="InterPro" id="IPR050445">
    <property type="entry name" value="Bact_polysacc_biosynth/exp"/>
</dbReference>
<evidence type="ECO:0000256" key="2">
    <source>
        <dbReference type="ARBA" id="ARBA00006683"/>
    </source>
</evidence>
<feature type="compositionally biased region" description="Basic and acidic residues" evidence="15">
    <location>
        <begin position="469"/>
        <end position="490"/>
    </location>
</feature>
<keyword evidence="8" id="KW-0547">Nucleotide-binding</keyword>
<keyword evidence="13" id="KW-0829">Tyrosine-protein kinase</keyword>
<comment type="caution">
    <text evidence="18">The sequence shown here is derived from an EMBL/GenBank/DDBJ whole genome shotgun (WGS) entry which is preliminary data.</text>
</comment>
<keyword evidence="11" id="KW-1133">Transmembrane helix</keyword>
<comment type="subcellular location">
    <subcellularLocation>
        <location evidence="1">Cell inner membrane</location>
        <topology evidence="1">Multi-pass membrane protein</topology>
    </subcellularLocation>
</comment>
<keyword evidence="4" id="KW-1003">Cell membrane</keyword>
<evidence type="ECO:0000256" key="9">
    <source>
        <dbReference type="ARBA" id="ARBA00022777"/>
    </source>
</evidence>
<dbReference type="Proteomes" id="UP001589613">
    <property type="component" value="Unassembled WGS sequence"/>
</dbReference>
<keyword evidence="5" id="KW-0997">Cell inner membrane</keyword>
<keyword evidence="6 18" id="KW-0808">Transferase</keyword>
<dbReference type="Gene3D" id="3.40.50.300">
    <property type="entry name" value="P-loop containing nucleotide triphosphate hydrolases"/>
    <property type="match status" value="1"/>
</dbReference>
<evidence type="ECO:0000256" key="8">
    <source>
        <dbReference type="ARBA" id="ARBA00022741"/>
    </source>
</evidence>
<keyword evidence="12" id="KW-0472">Membrane</keyword>
<comment type="catalytic activity">
    <reaction evidence="14">
        <text>L-tyrosyl-[protein] + ATP = O-phospho-L-tyrosyl-[protein] + ADP + H(+)</text>
        <dbReference type="Rhea" id="RHEA:10596"/>
        <dbReference type="Rhea" id="RHEA-COMP:10136"/>
        <dbReference type="Rhea" id="RHEA-COMP:20101"/>
        <dbReference type="ChEBI" id="CHEBI:15378"/>
        <dbReference type="ChEBI" id="CHEBI:30616"/>
        <dbReference type="ChEBI" id="CHEBI:46858"/>
        <dbReference type="ChEBI" id="CHEBI:61978"/>
        <dbReference type="ChEBI" id="CHEBI:456216"/>
    </reaction>
</comment>
<dbReference type="InterPro" id="IPR005702">
    <property type="entry name" value="Wzc-like_C"/>
</dbReference>
<gene>
    <name evidence="18" type="ORF">ACFFN0_06740</name>
</gene>
<keyword evidence="10" id="KW-0067">ATP-binding</keyword>
<dbReference type="PANTHER" id="PTHR32309:SF31">
    <property type="entry name" value="CAPSULAR EXOPOLYSACCHARIDE FAMILY"/>
    <property type="match status" value="1"/>
</dbReference>
<feature type="domain" description="AAA" evidence="17">
    <location>
        <begin position="266"/>
        <end position="379"/>
    </location>
</feature>
<proteinExistence type="inferred from homology"/>
<name>A0ABV5V1P3_9MICO</name>
<keyword evidence="19" id="KW-1185">Reference proteome</keyword>
<feature type="compositionally biased region" description="Basic residues" evidence="15">
    <location>
        <begin position="451"/>
        <end position="462"/>
    </location>
</feature>
<evidence type="ECO:0000256" key="11">
    <source>
        <dbReference type="ARBA" id="ARBA00022989"/>
    </source>
</evidence>
<comment type="similarity">
    <text evidence="2">Belongs to the CpsC/CapA family.</text>
</comment>